<dbReference type="VEuPathDB" id="AmoebaDB:EHI_078690"/>
<evidence type="ECO:0000313" key="3">
    <source>
        <dbReference type="EMBL" id="GAT96245.1"/>
    </source>
</evidence>
<evidence type="ECO:0000256" key="2">
    <source>
        <dbReference type="SAM" id="MobiDB-lite"/>
    </source>
</evidence>
<organism evidence="3 4">
    <name type="scientific">Entamoeba histolytica</name>
    <dbReference type="NCBI Taxonomy" id="5759"/>
    <lineage>
        <taxon>Eukaryota</taxon>
        <taxon>Amoebozoa</taxon>
        <taxon>Evosea</taxon>
        <taxon>Archamoebae</taxon>
        <taxon>Mastigamoebida</taxon>
        <taxon>Entamoebidae</taxon>
        <taxon>Entamoeba</taxon>
    </lineage>
</organism>
<evidence type="ECO:0000313" key="4">
    <source>
        <dbReference type="Proteomes" id="UP000078387"/>
    </source>
</evidence>
<feature type="coiled-coil region" evidence="1">
    <location>
        <begin position="16"/>
        <end position="43"/>
    </location>
</feature>
<feature type="compositionally biased region" description="Basic residues" evidence="2">
    <location>
        <begin position="99"/>
        <end position="112"/>
    </location>
</feature>
<evidence type="ECO:0000256" key="1">
    <source>
        <dbReference type="SAM" id="Coils"/>
    </source>
</evidence>
<protein>
    <submittedName>
        <fullName evidence="3">Uncharacterized protein</fullName>
    </submittedName>
</protein>
<reference evidence="3 4" key="1">
    <citation type="submission" date="2016-05" db="EMBL/GenBank/DDBJ databases">
        <title>First whole genome sequencing of Entamoeba histolytica HM1:IMSS-clone-6.</title>
        <authorList>
            <person name="Mukherjee Avik.K."/>
            <person name="Izumyama S."/>
            <person name="Nakada-Tsukui K."/>
            <person name="Nozaki T."/>
        </authorList>
    </citation>
    <scope>NUCLEOTIDE SEQUENCE [LARGE SCALE GENOMIC DNA]</scope>
    <source>
        <strain evidence="3 4">HM1:IMSS clone 6</strain>
    </source>
</reference>
<proteinExistence type="predicted"/>
<dbReference type="AlphaFoldDB" id="A0A5K1VJ72"/>
<dbReference type="EMBL" id="BDEQ01000001">
    <property type="protein sequence ID" value="GAT96245.1"/>
    <property type="molecule type" value="Genomic_DNA"/>
</dbReference>
<accession>A0A5K1VJ72</accession>
<dbReference type="VEuPathDB" id="AmoebaDB:KM1_092410"/>
<gene>
    <name evidence="3" type="ORF">CL6EHI_078690</name>
</gene>
<feature type="compositionally biased region" description="Basic and acidic residues" evidence="2">
    <location>
        <begin position="88"/>
        <end position="98"/>
    </location>
</feature>
<dbReference type="Proteomes" id="UP000078387">
    <property type="component" value="Unassembled WGS sequence"/>
</dbReference>
<dbReference type="VEuPathDB" id="AmoebaDB:EHI5A_077380"/>
<feature type="region of interest" description="Disordered" evidence="2">
    <location>
        <begin position="88"/>
        <end position="117"/>
    </location>
</feature>
<feature type="region of interest" description="Disordered" evidence="2">
    <location>
        <begin position="155"/>
        <end position="191"/>
    </location>
</feature>
<dbReference type="VEuPathDB" id="AmoebaDB:EHI7A_047110"/>
<sequence length="345" mass="40537">MNNQLVSVQLEDYVKYKSIQKEIELIEKENIVIEEEIQSREKEIEYYTNMLKEKDEEISLLFSQTIQTKSENEVISAKCEILKKQYKEMNEPPEDHETKKPRRCVGRKRKERKEKPKNLIEKIVSEDIVKAKTPKPNEEIGKSWVMEGSSLLNDEFGESDESDEKISTSKIKQVRERKKKGRDKRERKTRQIKEVKDFSSESNEVRLEPKEEVKEEVKEEEDQWEVSTTTFGILPIPFIVNYSFIIEIIGHKFEKGEDVVIYKGYPSVLTLSLFKEFNKLIELGYFNDTTDLSQNKEVLEQALDYFEKCVNYLEEKRTAKGLSRNLVITKDKTSYVQFIGAGKSK</sequence>
<dbReference type="OMA" id="VNYSLIM"/>
<keyword evidence="1" id="KW-0175">Coiled coil</keyword>
<name>A0A5K1VJ72_ENTHI</name>
<comment type="caution">
    <text evidence="3">The sequence shown here is derived from an EMBL/GenBank/DDBJ whole genome shotgun (WGS) entry which is preliminary data.</text>
</comment>
<dbReference type="VEuPathDB" id="AmoebaDB:EHI8A_047320"/>